<feature type="region of interest" description="Disordered" evidence="1">
    <location>
        <begin position="193"/>
        <end position="245"/>
    </location>
</feature>
<feature type="compositionally biased region" description="Basic and acidic residues" evidence="1">
    <location>
        <begin position="141"/>
        <end position="154"/>
    </location>
</feature>
<feature type="region of interest" description="Disordered" evidence="1">
    <location>
        <begin position="140"/>
        <end position="177"/>
    </location>
</feature>
<accession>A0A6A6MHW3</accession>
<comment type="caution">
    <text evidence="2">The sequence shown here is derived from an EMBL/GenBank/DDBJ whole genome shotgun (WGS) entry which is preliminary data.</text>
</comment>
<dbReference type="AlphaFoldDB" id="A0A6A6MHW3"/>
<proteinExistence type="predicted"/>
<reference evidence="2 3" key="1">
    <citation type="journal article" date="2020" name="Mol. Plant">
        <title>The Chromosome-Based Rubber Tree Genome Provides New Insights into Spurge Genome Evolution and Rubber Biosynthesis.</title>
        <authorList>
            <person name="Liu J."/>
            <person name="Shi C."/>
            <person name="Shi C.C."/>
            <person name="Li W."/>
            <person name="Zhang Q.J."/>
            <person name="Zhang Y."/>
            <person name="Li K."/>
            <person name="Lu H.F."/>
            <person name="Shi C."/>
            <person name="Zhu S.T."/>
            <person name="Xiao Z.Y."/>
            <person name="Nan H."/>
            <person name="Yue Y."/>
            <person name="Zhu X.G."/>
            <person name="Wu Y."/>
            <person name="Hong X.N."/>
            <person name="Fan G.Y."/>
            <person name="Tong Y."/>
            <person name="Zhang D."/>
            <person name="Mao C.L."/>
            <person name="Liu Y.L."/>
            <person name="Hao S.J."/>
            <person name="Liu W.Q."/>
            <person name="Lv M.Q."/>
            <person name="Zhang H.B."/>
            <person name="Liu Y."/>
            <person name="Hu-Tang G.R."/>
            <person name="Wang J.P."/>
            <person name="Wang J.H."/>
            <person name="Sun Y.H."/>
            <person name="Ni S.B."/>
            <person name="Chen W.B."/>
            <person name="Zhang X.C."/>
            <person name="Jiao Y.N."/>
            <person name="Eichler E.E."/>
            <person name="Li G.H."/>
            <person name="Liu X."/>
            <person name="Gao L.Z."/>
        </authorList>
    </citation>
    <scope>NUCLEOTIDE SEQUENCE [LARGE SCALE GENOMIC DNA]</scope>
    <source>
        <strain evidence="3">cv. GT1</strain>
        <tissue evidence="2">Leaf</tissue>
    </source>
</reference>
<evidence type="ECO:0000256" key="1">
    <source>
        <dbReference type="SAM" id="MobiDB-lite"/>
    </source>
</evidence>
<dbReference type="EMBL" id="JAAGAX010000006">
    <property type="protein sequence ID" value="KAF2311988.1"/>
    <property type="molecule type" value="Genomic_DNA"/>
</dbReference>
<name>A0A6A6MHW3_HEVBR</name>
<dbReference type="Proteomes" id="UP000467840">
    <property type="component" value="Chromosome 14"/>
</dbReference>
<gene>
    <name evidence="2" type="ORF">GH714_027683</name>
</gene>
<evidence type="ECO:0000313" key="2">
    <source>
        <dbReference type="EMBL" id="KAF2311988.1"/>
    </source>
</evidence>
<organism evidence="2 3">
    <name type="scientific">Hevea brasiliensis</name>
    <name type="common">Para rubber tree</name>
    <name type="synonym">Siphonia brasiliensis</name>
    <dbReference type="NCBI Taxonomy" id="3981"/>
    <lineage>
        <taxon>Eukaryota</taxon>
        <taxon>Viridiplantae</taxon>
        <taxon>Streptophyta</taxon>
        <taxon>Embryophyta</taxon>
        <taxon>Tracheophyta</taxon>
        <taxon>Spermatophyta</taxon>
        <taxon>Magnoliopsida</taxon>
        <taxon>eudicotyledons</taxon>
        <taxon>Gunneridae</taxon>
        <taxon>Pentapetalae</taxon>
        <taxon>rosids</taxon>
        <taxon>fabids</taxon>
        <taxon>Malpighiales</taxon>
        <taxon>Euphorbiaceae</taxon>
        <taxon>Crotonoideae</taxon>
        <taxon>Micrandreae</taxon>
        <taxon>Hevea</taxon>
    </lineage>
</organism>
<keyword evidence="3" id="KW-1185">Reference proteome</keyword>
<sequence>MEIKEAERVVIAKPVASRPTCSNFRSFSELLEGSINGSPPNVCSETTVAAIRPKTVRFKPMVSRAPAASVSSQADLSGTALFSSSDKVSNPDSKPLLYINHRPSLYRRQPFLFWQIWDARARNCVRWQWSRYEHPIMNNHLNDRNEGSEGRVEDQNETGLPVHSTYQGKAPPSHDPVGIGSINAGVVTSDNSCGLSGECDEGSKGMDGDDDEPKAKRRKNDNQSNEAGVSGKGAQAQEPCLGAKF</sequence>
<protein>
    <submittedName>
        <fullName evidence="2">Uncharacterized protein</fullName>
    </submittedName>
</protein>
<evidence type="ECO:0000313" key="3">
    <source>
        <dbReference type="Proteomes" id="UP000467840"/>
    </source>
</evidence>